<evidence type="ECO:0000313" key="1">
    <source>
        <dbReference type="EMBL" id="SUZ58997.1"/>
    </source>
</evidence>
<reference evidence="1" key="1">
    <citation type="submission" date="2018-05" db="EMBL/GenBank/DDBJ databases">
        <authorList>
            <person name="Lanie J.A."/>
            <person name="Ng W.-L."/>
            <person name="Kazmierczak K.M."/>
            <person name="Andrzejewski T.M."/>
            <person name="Davidsen T.M."/>
            <person name="Wayne K.J."/>
            <person name="Tettelin H."/>
            <person name="Glass J.I."/>
            <person name="Rusch D."/>
            <person name="Podicherti R."/>
            <person name="Tsui H.-C.T."/>
            <person name="Winkler M.E."/>
        </authorList>
    </citation>
    <scope>NUCLEOTIDE SEQUENCE</scope>
</reference>
<gene>
    <name evidence="1" type="ORF">METZ01_LOCUS11851</name>
</gene>
<sequence>VLIFSKDIGQRDHIHALEDKLPNLKGYMEYQRKLFPYTIVRAGLDLAYKEVDDILSFIDNDYRPPTDSNRQDYPSDVDQWYQQRFPWSSAFLKMEDMHYTLVTLVKAMDSFRTHETANSYHWMVLYDSVHNITKVYNSLIRENSDQSRDIHLSSGVNVDFDDFINNYWPNLDFMTFSQADFPHKQHIQRKESIEEAIKQRMAEGEEPLAALENLQPNLKPDAATLKLLRRDPVETMFLELTSHPETGKQYESLYQKKLKTTEHGIISIIDSDYLANYEYFSNQKSE</sequence>
<dbReference type="AlphaFoldDB" id="A0A381NX30"/>
<proteinExistence type="predicted"/>
<protein>
    <submittedName>
        <fullName evidence="1">Uncharacterized protein</fullName>
    </submittedName>
</protein>
<organism evidence="1">
    <name type="scientific">marine metagenome</name>
    <dbReference type="NCBI Taxonomy" id="408172"/>
    <lineage>
        <taxon>unclassified sequences</taxon>
        <taxon>metagenomes</taxon>
        <taxon>ecological metagenomes</taxon>
    </lineage>
</organism>
<accession>A0A381NX30</accession>
<name>A0A381NX30_9ZZZZ</name>
<feature type="non-terminal residue" evidence="1">
    <location>
        <position position="1"/>
    </location>
</feature>
<dbReference type="EMBL" id="UINC01000655">
    <property type="protein sequence ID" value="SUZ58997.1"/>
    <property type="molecule type" value="Genomic_DNA"/>
</dbReference>